<feature type="domain" description="BPL/LPL catalytic" evidence="1">
    <location>
        <begin position="38"/>
        <end position="223"/>
    </location>
</feature>
<dbReference type="EMBL" id="LR593887">
    <property type="protein sequence ID" value="VTS01157.1"/>
    <property type="molecule type" value="Genomic_DNA"/>
</dbReference>
<dbReference type="EMBL" id="LR586016">
    <property type="protein sequence ID" value="VIP02357.1"/>
    <property type="molecule type" value="Genomic_DNA"/>
</dbReference>
<dbReference type="InParanoid" id="A0A6C2YLW8"/>
<reference evidence="2" key="1">
    <citation type="submission" date="2019-04" db="EMBL/GenBank/DDBJ databases">
        <authorList>
            <consortium name="Science for Life Laboratories"/>
        </authorList>
    </citation>
    <scope>NUCLEOTIDE SEQUENCE</scope>
    <source>
        <strain evidence="2">MBLW1</strain>
    </source>
</reference>
<dbReference type="PROSITE" id="PS51733">
    <property type="entry name" value="BPL_LPL_CATALYTIC"/>
    <property type="match status" value="1"/>
</dbReference>
<dbReference type="Pfam" id="PF21948">
    <property type="entry name" value="LplA-B_cat"/>
    <property type="match status" value="1"/>
</dbReference>
<dbReference type="PANTHER" id="PTHR43679">
    <property type="entry name" value="OCTANOYLTRANSFERASE LIPM-RELATED"/>
    <property type="match status" value="1"/>
</dbReference>
<gene>
    <name evidence="2" type="ORF">GMBLW1_16030</name>
</gene>
<keyword evidence="2" id="KW-0436">Ligase</keyword>
<protein>
    <recommendedName>
        <fullName evidence="1">BPL/LPL catalytic domain-containing protein</fullName>
    </recommendedName>
</protein>
<sequence length="253" mass="27944">MSLPRSGTRSMVVRTLPTERLSGPLQMGLDDALLVAASKGQATFRFYEWSQPTLSLGYFQHAADRQNDPHLDGVAFVRRPSGGGAILHHLELTYTLALPAGQSWQPAGRSWACRFHGILIQALAEFGVHARAVACGEERKLGPFLCFEHQTAGDLLLGEHKIVGSAQRRLHGATMQHGSILLEQSPHTPSLPGIAECAGIRIAPRELEAVISRQLLADTGWEFQPGEWADWEHPHAQEQIAARFENPDWNEKR</sequence>
<dbReference type="KEGG" id="tim:GMBLW1_16030"/>
<dbReference type="InterPro" id="IPR045864">
    <property type="entry name" value="aa-tRNA-synth_II/BPL/LPL"/>
</dbReference>
<dbReference type="GO" id="GO:0016874">
    <property type="term" value="F:ligase activity"/>
    <property type="evidence" value="ECO:0007669"/>
    <property type="project" value="UniProtKB-KW"/>
</dbReference>
<dbReference type="SUPFAM" id="SSF55681">
    <property type="entry name" value="Class II aaRS and biotin synthetases"/>
    <property type="match status" value="1"/>
</dbReference>
<dbReference type="InterPro" id="IPR050664">
    <property type="entry name" value="Octanoyltrans_LipM/LipL"/>
</dbReference>
<proteinExistence type="predicted"/>
<dbReference type="InterPro" id="IPR004143">
    <property type="entry name" value="BPL_LPL_catalytic"/>
</dbReference>
<dbReference type="Gene3D" id="3.30.930.10">
    <property type="entry name" value="Bira Bifunctional Protein, Domain 2"/>
    <property type="match status" value="1"/>
</dbReference>
<dbReference type="PANTHER" id="PTHR43679:SF2">
    <property type="entry name" value="OCTANOYL-[GCVH]:PROTEIN N-OCTANOYLTRANSFERASE"/>
    <property type="match status" value="1"/>
</dbReference>
<dbReference type="AlphaFoldDB" id="A0A6C2YLW8"/>
<evidence type="ECO:0000313" key="2">
    <source>
        <dbReference type="EMBL" id="VIP02357.1"/>
    </source>
</evidence>
<organism evidence="2">
    <name type="scientific">Tuwongella immobilis</name>
    <dbReference type="NCBI Taxonomy" id="692036"/>
    <lineage>
        <taxon>Bacteria</taxon>
        <taxon>Pseudomonadati</taxon>
        <taxon>Planctomycetota</taxon>
        <taxon>Planctomycetia</taxon>
        <taxon>Gemmatales</taxon>
        <taxon>Gemmataceae</taxon>
        <taxon>Tuwongella</taxon>
    </lineage>
</organism>
<evidence type="ECO:0000313" key="3">
    <source>
        <dbReference type="Proteomes" id="UP000464378"/>
    </source>
</evidence>
<name>A0A6C2YLW8_9BACT</name>
<evidence type="ECO:0000259" key="1">
    <source>
        <dbReference type="PROSITE" id="PS51733"/>
    </source>
</evidence>
<dbReference type="Proteomes" id="UP000464378">
    <property type="component" value="Chromosome"/>
</dbReference>
<dbReference type="RefSeq" id="WP_232056051.1">
    <property type="nucleotide sequence ID" value="NZ_LR593887.1"/>
</dbReference>
<accession>A0A6C2YLW8</accession>
<keyword evidence="3" id="KW-1185">Reference proteome</keyword>